<dbReference type="EMBL" id="VXIS01000035">
    <property type="protein sequence ID" value="KAA8911463.1"/>
    <property type="molecule type" value="Genomic_DNA"/>
</dbReference>
<feature type="compositionally biased region" description="Polar residues" evidence="1">
    <location>
        <begin position="575"/>
        <end position="591"/>
    </location>
</feature>
<gene>
    <name evidence="2" type="ORF">FN846DRAFT_426297</name>
</gene>
<protein>
    <submittedName>
        <fullName evidence="2">Uncharacterized protein</fullName>
    </submittedName>
</protein>
<dbReference type="OrthoDB" id="5404498at2759"/>
<feature type="compositionally biased region" description="Pro residues" evidence="1">
    <location>
        <begin position="25"/>
        <end position="36"/>
    </location>
</feature>
<feature type="region of interest" description="Disordered" evidence="1">
    <location>
        <begin position="166"/>
        <end position="247"/>
    </location>
</feature>
<dbReference type="InParanoid" id="A0A5J5F541"/>
<feature type="region of interest" description="Disordered" evidence="1">
    <location>
        <begin position="277"/>
        <end position="374"/>
    </location>
</feature>
<evidence type="ECO:0000313" key="2">
    <source>
        <dbReference type="EMBL" id="KAA8911463.1"/>
    </source>
</evidence>
<evidence type="ECO:0000256" key="1">
    <source>
        <dbReference type="SAM" id="MobiDB-lite"/>
    </source>
</evidence>
<accession>A0A5J5F541</accession>
<dbReference type="Proteomes" id="UP000326924">
    <property type="component" value="Unassembled WGS sequence"/>
</dbReference>
<name>A0A5J5F541_9PEZI</name>
<feature type="compositionally biased region" description="Low complexity" evidence="1">
    <location>
        <begin position="483"/>
        <end position="507"/>
    </location>
</feature>
<comment type="caution">
    <text evidence="2">The sequence shown here is derived from an EMBL/GenBank/DDBJ whole genome shotgun (WGS) entry which is preliminary data.</text>
</comment>
<feature type="compositionally biased region" description="Basic and acidic residues" evidence="1">
    <location>
        <begin position="80"/>
        <end position="94"/>
    </location>
</feature>
<feature type="region of interest" description="Disordered" evidence="1">
    <location>
        <begin position="80"/>
        <end position="110"/>
    </location>
</feature>
<feature type="compositionally biased region" description="Low complexity" evidence="1">
    <location>
        <begin position="168"/>
        <end position="214"/>
    </location>
</feature>
<feature type="compositionally biased region" description="Polar residues" evidence="1">
    <location>
        <begin position="343"/>
        <end position="369"/>
    </location>
</feature>
<keyword evidence="3" id="KW-1185">Reference proteome</keyword>
<evidence type="ECO:0000313" key="3">
    <source>
        <dbReference type="Proteomes" id="UP000326924"/>
    </source>
</evidence>
<dbReference type="AlphaFoldDB" id="A0A5J5F541"/>
<feature type="compositionally biased region" description="Low complexity" evidence="1">
    <location>
        <begin position="1"/>
        <end position="17"/>
    </location>
</feature>
<proteinExistence type="predicted"/>
<feature type="region of interest" description="Disordered" evidence="1">
    <location>
        <begin position="1"/>
        <end position="49"/>
    </location>
</feature>
<reference evidence="2 3" key="1">
    <citation type="submission" date="2019-09" db="EMBL/GenBank/DDBJ databases">
        <title>Draft genome of the ectomycorrhizal ascomycete Sphaerosporella brunnea.</title>
        <authorList>
            <consortium name="DOE Joint Genome Institute"/>
            <person name="Benucci G.M."/>
            <person name="Marozzi G."/>
            <person name="Antonielli L."/>
            <person name="Sanchez S."/>
            <person name="Marco P."/>
            <person name="Wang X."/>
            <person name="Falini L.B."/>
            <person name="Barry K."/>
            <person name="Haridas S."/>
            <person name="Lipzen A."/>
            <person name="Labutti K."/>
            <person name="Grigoriev I.V."/>
            <person name="Murat C."/>
            <person name="Martin F."/>
            <person name="Albertini E."/>
            <person name="Donnini D."/>
            <person name="Bonito G."/>
        </authorList>
    </citation>
    <scope>NUCLEOTIDE SEQUENCE [LARGE SCALE GENOMIC DNA]</scope>
    <source>
        <strain evidence="2 3">Sb_GMNB300</strain>
    </source>
</reference>
<sequence length="710" mass="75889">MPSVESSSSATTSTLVSDQEGTRPTSPPSPTKPSPPLDQEEEELRTRLRHRRLEISHEIEEFKQRKEAEYQRFEASLRAEAAARREAKGTKDTTEGEAISTEPGAQIPINLGGSLLEDQLRDILRHATSPDCSTKAHTSPPFEKELQVAGLFAPCYLPLLEDRRTEVSPPSLLSPSAMADDPPADPGSNSSSRNSSPAAPLASSLKSSSYLDSPGGRKPKSPKRVTFQFEDETTVPSRSSPPPTKVAWSFGAIDDVDEGDYEEIEDDDDAEETFIEDVQDVEGLGVRGLASPEPDMMVPASNFSSAGHMGDFSRHQGDQLVTPTVGFEGGVVQGNDDAAPAAASQNDGSQSWTSELQDTKPTNGESTMNLSDDEDDEALFDLDEMVPEHTPQTPPHRDFSPLIEAQLAAQQLPPETGDFNLPSPSYAARVPLPGSFMPSAIEPLQFGKSPVNPALWRQNHTSSFSASFTHSPLRNNGRPVPNPAAMASSLPAAATWGFPSTSSSQDSSRFRRRSINKYIPSPPPEEETDRSSPEAVAAARMDISVFGSSLPIAITPRLSSLRSPPASTSPLNKPAATSPQLPAEESSSQLGTAHFSDSAEHLAELMAKPNVDSSEVDSYLRTARFPSAGVYRTSFAKELAQQALLSGDDVGESVVGGVDGRTGLDPESYSVRAGGGIGGLGNPRGNVWSLSARMAVEEEMERRGGSSIRG</sequence>
<organism evidence="2 3">
    <name type="scientific">Sphaerosporella brunnea</name>
    <dbReference type="NCBI Taxonomy" id="1250544"/>
    <lineage>
        <taxon>Eukaryota</taxon>
        <taxon>Fungi</taxon>
        <taxon>Dikarya</taxon>
        <taxon>Ascomycota</taxon>
        <taxon>Pezizomycotina</taxon>
        <taxon>Pezizomycetes</taxon>
        <taxon>Pezizales</taxon>
        <taxon>Pyronemataceae</taxon>
        <taxon>Sphaerosporella</taxon>
    </lineage>
</organism>
<feature type="region of interest" description="Disordered" evidence="1">
    <location>
        <begin position="656"/>
        <end position="676"/>
    </location>
</feature>
<feature type="region of interest" description="Disordered" evidence="1">
    <location>
        <begin position="559"/>
        <end position="594"/>
    </location>
</feature>
<feature type="compositionally biased region" description="Low complexity" evidence="1">
    <location>
        <begin position="559"/>
        <end position="571"/>
    </location>
</feature>
<feature type="region of interest" description="Disordered" evidence="1">
    <location>
        <begin position="465"/>
        <end position="536"/>
    </location>
</feature>